<dbReference type="InterPro" id="IPR038716">
    <property type="entry name" value="P1/P2_N_sf"/>
</dbReference>
<dbReference type="CDD" id="cd05831">
    <property type="entry name" value="Ribosomal_P1"/>
    <property type="match status" value="1"/>
</dbReference>
<organism evidence="5 6">
    <name type="scientific">Artemisia annua</name>
    <name type="common">Sweet wormwood</name>
    <dbReference type="NCBI Taxonomy" id="35608"/>
    <lineage>
        <taxon>Eukaryota</taxon>
        <taxon>Viridiplantae</taxon>
        <taxon>Streptophyta</taxon>
        <taxon>Embryophyta</taxon>
        <taxon>Tracheophyta</taxon>
        <taxon>Spermatophyta</taxon>
        <taxon>Magnoliopsida</taxon>
        <taxon>eudicotyledons</taxon>
        <taxon>Gunneridae</taxon>
        <taxon>Pentapetalae</taxon>
        <taxon>asterids</taxon>
        <taxon>campanulids</taxon>
        <taxon>Asterales</taxon>
        <taxon>Asteraceae</taxon>
        <taxon>Asteroideae</taxon>
        <taxon>Anthemideae</taxon>
        <taxon>Artemisiinae</taxon>
        <taxon>Artemisia</taxon>
    </lineage>
</organism>
<dbReference type="Proteomes" id="UP000245207">
    <property type="component" value="Unassembled WGS sequence"/>
</dbReference>
<dbReference type="GO" id="GO:0022625">
    <property type="term" value="C:cytosolic large ribosomal subunit"/>
    <property type="evidence" value="ECO:0007669"/>
    <property type="project" value="TreeGrafter"/>
</dbReference>
<keyword evidence="6" id="KW-1185">Reference proteome</keyword>
<reference evidence="5 6" key="1">
    <citation type="journal article" date="2018" name="Mol. Plant">
        <title>The genome of Artemisia annua provides insight into the evolution of Asteraceae family and artemisinin biosynthesis.</title>
        <authorList>
            <person name="Shen Q."/>
            <person name="Zhang L."/>
            <person name="Liao Z."/>
            <person name="Wang S."/>
            <person name="Yan T."/>
            <person name="Shi P."/>
            <person name="Liu M."/>
            <person name="Fu X."/>
            <person name="Pan Q."/>
            <person name="Wang Y."/>
            <person name="Lv Z."/>
            <person name="Lu X."/>
            <person name="Zhang F."/>
            <person name="Jiang W."/>
            <person name="Ma Y."/>
            <person name="Chen M."/>
            <person name="Hao X."/>
            <person name="Li L."/>
            <person name="Tang Y."/>
            <person name="Lv G."/>
            <person name="Zhou Y."/>
            <person name="Sun X."/>
            <person name="Brodelius P.E."/>
            <person name="Rose J.K.C."/>
            <person name="Tang K."/>
        </authorList>
    </citation>
    <scope>NUCLEOTIDE SEQUENCE [LARGE SCALE GENOMIC DNA]</scope>
    <source>
        <strain evidence="6">cv. Huhao1</strain>
        <tissue evidence="5">Leaf</tissue>
    </source>
</reference>
<proteinExistence type="inferred from homology"/>
<dbReference type="OrthoDB" id="2194681at2759"/>
<dbReference type="Gene3D" id="1.10.10.1410">
    <property type="match status" value="1"/>
</dbReference>
<comment type="similarity">
    <text evidence="1">Belongs to the eukaryotic ribosomal protein P1/P2 family.</text>
</comment>
<evidence type="ECO:0000313" key="6">
    <source>
        <dbReference type="Proteomes" id="UP000245207"/>
    </source>
</evidence>
<dbReference type="GO" id="GO:0002181">
    <property type="term" value="P:cytoplasmic translation"/>
    <property type="evidence" value="ECO:0007669"/>
    <property type="project" value="TreeGrafter"/>
</dbReference>
<dbReference type="EMBL" id="PKPP01033935">
    <property type="protein sequence ID" value="PWA13745.1"/>
    <property type="molecule type" value="Genomic_DNA"/>
</dbReference>
<dbReference type="GO" id="GO:0003735">
    <property type="term" value="F:structural constituent of ribosome"/>
    <property type="evidence" value="ECO:0007669"/>
    <property type="project" value="TreeGrafter"/>
</dbReference>
<dbReference type="AlphaFoldDB" id="A0A2U1K8V3"/>
<accession>A0A2U1K8V3</accession>
<evidence type="ECO:0000256" key="4">
    <source>
        <dbReference type="ARBA" id="ARBA00023274"/>
    </source>
</evidence>
<dbReference type="STRING" id="35608.A0A2U1K8V3"/>
<sequence>MSVGECACTYACLILHDDGITITAEKIVELLRAENVSVESYWPGLFAKLCEKKNLDELIMNIGAAATDEKSVRLKRFRNGMFAPVVCCENSKVGQFGCC</sequence>
<protein>
    <submittedName>
        <fullName evidence="5">60S acidic ribosomal protein P1</fullName>
    </submittedName>
</protein>
<evidence type="ECO:0000256" key="2">
    <source>
        <dbReference type="ARBA" id="ARBA00011266"/>
    </source>
</evidence>
<dbReference type="GO" id="GO:0043021">
    <property type="term" value="F:ribonucleoprotein complex binding"/>
    <property type="evidence" value="ECO:0007669"/>
    <property type="project" value="TreeGrafter"/>
</dbReference>
<keyword evidence="4" id="KW-0687">Ribonucleoprotein</keyword>
<dbReference type="PANTHER" id="PTHR45696:SF10">
    <property type="entry name" value="LARGE RIBOSOMAL SUBUNIT PROTEIN P1"/>
    <property type="match status" value="1"/>
</dbReference>
<comment type="subunit">
    <text evidence="2">P1 and P2 exist as dimers at the large ribosomal subunit.</text>
</comment>
<dbReference type="GO" id="GO:0030295">
    <property type="term" value="F:protein kinase activator activity"/>
    <property type="evidence" value="ECO:0007669"/>
    <property type="project" value="TreeGrafter"/>
</dbReference>
<evidence type="ECO:0000313" key="5">
    <source>
        <dbReference type="EMBL" id="PWA13745.1"/>
    </source>
</evidence>
<gene>
    <name evidence="5" type="ORF">CTI12_AA630910</name>
</gene>
<comment type="caution">
    <text evidence="5">The sequence shown here is derived from an EMBL/GenBank/DDBJ whole genome shotgun (WGS) entry which is preliminary data.</text>
</comment>
<evidence type="ECO:0000256" key="3">
    <source>
        <dbReference type="ARBA" id="ARBA00022980"/>
    </source>
</evidence>
<evidence type="ECO:0000256" key="1">
    <source>
        <dbReference type="ARBA" id="ARBA00005436"/>
    </source>
</evidence>
<keyword evidence="3 5" id="KW-0689">Ribosomal protein</keyword>
<dbReference type="PANTHER" id="PTHR45696">
    <property type="entry name" value="60S ACIDIC RIBOSOMAL PROTEIN P1"/>
    <property type="match status" value="1"/>
</dbReference>
<name>A0A2U1K8V3_ARTAN</name>
<dbReference type="FunFam" id="1.10.10.1410:FF:000001">
    <property type="entry name" value="60S acidic ribosomal protein P1"/>
    <property type="match status" value="1"/>
</dbReference>
<dbReference type="Pfam" id="PF00428">
    <property type="entry name" value="Ribosomal_60s"/>
    <property type="match status" value="1"/>
</dbReference>